<feature type="signal peptide" evidence="2">
    <location>
        <begin position="1"/>
        <end position="20"/>
    </location>
</feature>
<comment type="caution">
    <text evidence="3">The sequence shown here is derived from an EMBL/GenBank/DDBJ whole genome shotgun (WGS) entry which is preliminary data.</text>
</comment>
<name>A0AAE3EJ51_9SPIR</name>
<dbReference type="Proteomes" id="UP001198163">
    <property type="component" value="Unassembled WGS sequence"/>
</dbReference>
<dbReference type="RefSeq" id="WP_230756636.1">
    <property type="nucleotide sequence ID" value="NZ_JAINWA010000003.1"/>
</dbReference>
<protein>
    <submittedName>
        <fullName evidence="3">DUF3798 domain-containing protein</fullName>
    </submittedName>
</protein>
<dbReference type="Pfam" id="PF12683">
    <property type="entry name" value="DUF3798"/>
    <property type="match status" value="1"/>
</dbReference>
<feature type="compositionally biased region" description="Polar residues" evidence="1">
    <location>
        <begin position="30"/>
        <end position="42"/>
    </location>
</feature>
<evidence type="ECO:0000313" key="3">
    <source>
        <dbReference type="EMBL" id="MCD1655447.1"/>
    </source>
</evidence>
<evidence type="ECO:0000256" key="2">
    <source>
        <dbReference type="SAM" id="SignalP"/>
    </source>
</evidence>
<feature type="chain" id="PRO_5042124464" evidence="2">
    <location>
        <begin position="21"/>
        <end position="287"/>
    </location>
</feature>
<gene>
    <name evidence="3" type="ORF">K7J14_12155</name>
</gene>
<reference evidence="3" key="1">
    <citation type="submission" date="2021-08" db="EMBL/GenBank/DDBJ databases">
        <title>Comparative analyses of Brucepasteria parasyntrophica and Teretinema zuelzerae.</title>
        <authorList>
            <person name="Song Y."/>
            <person name="Brune A."/>
        </authorList>
    </citation>
    <scope>NUCLEOTIDE SEQUENCE</scope>
    <source>
        <strain evidence="3">DSM 1903</strain>
    </source>
</reference>
<sequence length="287" mass="30133">MKKFPVYAVFALSIALVSFSSCVPRGESPSNLVLSGDGAQSKTPEKPRFRRPSGGPAVLLAMGESWAARPEILADLAAEYGRSADGGSLRVMRYPEDFKVEGRVRLSALAAEASDSRVSTVLALGCPEGTFRELLRIRNTRPGIRIASLLPEDDPLSAESSSDFVVDQFADKAILADETGSGLSDSDISFLLLAAALAAEKLDAGANPVPILSESLLAARKASGKKKYALSWRFEPWIDSDSGLRSFNHAVLDMRIADAAGGAAPVSGGTAPDEAPEEALPGGGLDE</sequence>
<accession>A0AAE3EJ51</accession>
<keyword evidence="4" id="KW-1185">Reference proteome</keyword>
<keyword evidence="2" id="KW-0732">Signal</keyword>
<organism evidence="3 4">
    <name type="scientific">Teretinema zuelzerae</name>
    <dbReference type="NCBI Taxonomy" id="156"/>
    <lineage>
        <taxon>Bacteria</taxon>
        <taxon>Pseudomonadati</taxon>
        <taxon>Spirochaetota</taxon>
        <taxon>Spirochaetia</taxon>
        <taxon>Spirochaetales</taxon>
        <taxon>Treponemataceae</taxon>
        <taxon>Teretinema</taxon>
    </lineage>
</organism>
<feature type="region of interest" description="Disordered" evidence="1">
    <location>
        <begin position="30"/>
        <end position="54"/>
    </location>
</feature>
<evidence type="ECO:0000256" key="1">
    <source>
        <dbReference type="SAM" id="MobiDB-lite"/>
    </source>
</evidence>
<dbReference type="EMBL" id="JAINWA010000003">
    <property type="protein sequence ID" value="MCD1655447.1"/>
    <property type="molecule type" value="Genomic_DNA"/>
</dbReference>
<feature type="region of interest" description="Disordered" evidence="1">
    <location>
        <begin position="262"/>
        <end position="287"/>
    </location>
</feature>
<evidence type="ECO:0000313" key="4">
    <source>
        <dbReference type="Proteomes" id="UP001198163"/>
    </source>
</evidence>
<dbReference type="AlphaFoldDB" id="A0AAE3EJ51"/>
<dbReference type="PROSITE" id="PS51257">
    <property type="entry name" value="PROKAR_LIPOPROTEIN"/>
    <property type="match status" value="1"/>
</dbReference>
<proteinExistence type="predicted"/>
<dbReference type="InterPro" id="IPR024258">
    <property type="entry name" value="DUF3798"/>
</dbReference>